<organism evidence="9 10">
    <name type="scientific">Mycolicibacterium bacteremicum</name>
    <name type="common">Mycobacterium bacteremicum</name>
    <dbReference type="NCBI Taxonomy" id="564198"/>
    <lineage>
        <taxon>Bacteria</taxon>
        <taxon>Bacillati</taxon>
        <taxon>Actinomycetota</taxon>
        <taxon>Actinomycetes</taxon>
        <taxon>Mycobacteriales</taxon>
        <taxon>Mycobacteriaceae</taxon>
        <taxon>Mycolicibacterium</taxon>
    </lineage>
</organism>
<dbReference type="GO" id="GO:0046872">
    <property type="term" value="F:metal ion binding"/>
    <property type="evidence" value="ECO:0007669"/>
    <property type="project" value="UniProtKB-KW"/>
</dbReference>
<keyword evidence="7" id="KW-0812">Transmembrane</keyword>
<name>A0A1W9YZY5_MYCBA</name>
<dbReference type="CDD" id="cd07326">
    <property type="entry name" value="M56_BlaR1_MecR1_like"/>
    <property type="match status" value="1"/>
</dbReference>
<evidence type="ECO:0000313" key="9">
    <source>
        <dbReference type="EMBL" id="ORA05594.1"/>
    </source>
</evidence>
<dbReference type="Pfam" id="PF01435">
    <property type="entry name" value="Peptidase_M48"/>
    <property type="match status" value="1"/>
</dbReference>
<dbReference type="RefSeq" id="WP_083056668.1">
    <property type="nucleotide sequence ID" value="NZ_JACKVM010000014.1"/>
</dbReference>
<feature type="transmembrane region" description="Helical" evidence="7">
    <location>
        <begin position="6"/>
        <end position="26"/>
    </location>
</feature>
<dbReference type="GO" id="GO:0004222">
    <property type="term" value="F:metalloendopeptidase activity"/>
    <property type="evidence" value="ECO:0007669"/>
    <property type="project" value="InterPro"/>
</dbReference>
<evidence type="ECO:0000256" key="3">
    <source>
        <dbReference type="ARBA" id="ARBA00022801"/>
    </source>
</evidence>
<dbReference type="GO" id="GO:0006508">
    <property type="term" value="P:proteolysis"/>
    <property type="evidence" value="ECO:0007669"/>
    <property type="project" value="UniProtKB-KW"/>
</dbReference>
<dbReference type="Proteomes" id="UP000192366">
    <property type="component" value="Unassembled WGS sequence"/>
</dbReference>
<keyword evidence="5 6" id="KW-0482">Metalloprotease</keyword>
<comment type="similarity">
    <text evidence="6">Belongs to the peptidase M48 family.</text>
</comment>
<dbReference type="PANTHER" id="PTHR34978:SF3">
    <property type="entry name" value="SLR0241 PROTEIN"/>
    <property type="match status" value="1"/>
</dbReference>
<protein>
    <recommendedName>
        <fullName evidence="8">Peptidase M48 domain-containing protein</fullName>
    </recommendedName>
</protein>
<feature type="transmembrane region" description="Helical" evidence="7">
    <location>
        <begin position="85"/>
        <end position="111"/>
    </location>
</feature>
<feature type="domain" description="Peptidase M48" evidence="8">
    <location>
        <begin position="127"/>
        <end position="204"/>
    </location>
</feature>
<dbReference type="OrthoDB" id="9785340at2"/>
<dbReference type="AlphaFoldDB" id="A0A1W9YZY5"/>
<feature type="transmembrane region" description="Helical" evidence="7">
    <location>
        <begin position="38"/>
        <end position="65"/>
    </location>
</feature>
<accession>A0A1W9YZY5</accession>
<evidence type="ECO:0000256" key="1">
    <source>
        <dbReference type="ARBA" id="ARBA00022670"/>
    </source>
</evidence>
<keyword evidence="10" id="KW-1185">Reference proteome</keyword>
<evidence type="ECO:0000313" key="10">
    <source>
        <dbReference type="Proteomes" id="UP000192366"/>
    </source>
</evidence>
<dbReference type="Gene3D" id="3.30.2010.10">
    <property type="entry name" value="Metalloproteases ('zincins'), catalytic domain"/>
    <property type="match status" value="1"/>
</dbReference>
<keyword evidence="1 6" id="KW-0645">Protease</keyword>
<dbReference type="EMBL" id="MVHJ01000005">
    <property type="protein sequence ID" value="ORA05594.1"/>
    <property type="molecule type" value="Genomic_DNA"/>
</dbReference>
<evidence type="ECO:0000256" key="5">
    <source>
        <dbReference type="ARBA" id="ARBA00023049"/>
    </source>
</evidence>
<proteinExistence type="inferred from homology"/>
<keyword evidence="7" id="KW-0472">Membrane</keyword>
<evidence type="ECO:0000256" key="4">
    <source>
        <dbReference type="ARBA" id="ARBA00022833"/>
    </source>
</evidence>
<evidence type="ECO:0000256" key="6">
    <source>
        <dbReference type="RuleBase" id="RU003983"/>
    </source>
</evidence>
<sequence length="304" mass="31161">MTAAVYLLTYGVVVSWLMPAILQRLTGAGLNPRLGVTAWLTAITAVLVAWSVAVLLIISAGVGGLPGSSTVVLCLEMLGVPERSLTPGAVSLTILVTAGVLISTVVAVQVWRAVAGARARSDDHAAAARIIGTPTDRPDVFVIAADRAAAYCVAGRPHAIVVTTAAVRTLDRAQLAAVLAHEDAHLLGRHHHVLMVLRALAGSLSRLPLFTRGAGAVATLLEMCADDTAARRHGNGALIAGMVKLAGPHAVGGLAVGAQGVAARVARLHAPADRFTLGCHLLLTTSVIALTVSAPVVVNLICRH</sequence>
<reference evidence="9 10" key="1">
    <citation type="submission" date="2017-02" db="EMBL/GenBank/DDBJ databases">
        <title>The new phylogeny of genus Mycobacterium.</title>
        <authorList>
            <person name="Tortoli E."/>
            <person name="Trovato A."/>
            <person name="Cirillo D.M."/>
        </authorList>
    </citation>
    <scope>NUCLEOTIDE SEQUENCE [LARGE SCALE GENOMIC DNA]</scope>
    <source>
        <strain evidence="9 10">DSM 45578</strain>
    </source>
</reference>
<comment type="cofactor">
    <cofactor evidence="6">
        <name>Zn(2+)</name>
        <dbReference type="ChEBI" id="CHEBI:29105"/>
    </cofactor>
    <text evidence="6">Binds 1 zinc ion per subunit.</text>
</comment>
<keyword evidence="2" id="KW-0479">Metal-binding</keyword>
<keyword evidence="4 6" id="KW-0862">Zinc</keyword>
<comment type="caution">
    <text evidence="9">The sequence shown here is derived from an EMBL/GenBank/DDBJ whole genome shotgun (WGS) entry which is preliminary data.</text>
</comment>
<keyword evidence="3 6" id="KW-0378">Hydrolase</keyword>
<evidence type="ECO:0000256" key="7">
    <source>
        <dbReference type="SAM" id="Phobius"/>
    </source>
</evidence>
<evidence type="ECO:0000259" key="8">
    <source>
        <dbReference type="Pfam" id="PF01435"/>
    </source>
</evidence>
<dbReference type="STRING" id="564198.BST17_07340"/>
<dbReference type="InterPro" id="IPR001915">
    <property type="entry name" value="Peptidase_M48"/>
</dbReference>
<feature type="transmembrane region" description="Helical" evidence="7">
    <location>
        <begin position="277"/>
        <end position="301"/>
    </location>
</feature>
<gene>
    <name evidence="9" type="ORF">BST17_07340</name>
</gene>
<dbReference type="InterPro" id="IPR052173">
    <property type="entry name" value="Beta-lactam_resp_regulator"/>
</dbReference>
<evidence type="ECO:0000256" key="2">
    <source>
        <dbReference type="ARBA" id="ARBA00022723"/>
    </source>
</evidence>
<keyword evidence="7" id="KW-1133">Transmembrane helix</keyword>
<dbReference type="PANTHER" id="PTHR34978">
    <property type="entry name" value="POSSIBLE SENSOR-TRANSDUCER PROTEIN BLAR"/>
    <property type="match status" value="1"/>
</dbReference>